<feature type="binding site" evidence="9">
    <location>
        <position position="191"/>
    </location>
    <ligand>
        <name>alpha-D-glucose 1-phosphate</name>
        <dbReference type="ChEBI" id="CHEBI:58601"/>
    </ligand>
</feature>
<dbReference type="PANTHER" id="PTHR43523">
    <property type="entry name" value="GLUCOSE-1-PHOSPHATE ADENYLYLTRANSFERASE-RELATED"/>
    <property type="match status" value="1"/>
</dbReference>
<dbReference type="Gene3D" id="2.160.10.10">
    <property type="entry name" value="Hexapeptide repeat proteins"/>
    <property type="match status" value="1"/>
</dbReference>
<feature type="domain" description="Nucleotidyl transferase" evidence="10">
    <location>
        <begin position="8"/>
        <end position="261"/>
    </location>
</feature>
<comment type="function">
    <text evidence="9">Involved in the biosynthesis of ADP-glucose, a building block required for the elongation reactions to produce glycogen. Catalyzes the reaction between ATP and alpha-D-glucose 1-phosphate (G1P) to produce pyrophosphate and ADP-Glc.</text>
</comment>
<evidence type="ECO:0000256" key="7">
    <source>
        <dbReference type="ARBA" id="ARBA00023056"/>
    </source>
</evidence>
<dbReference type="SUPFAM" id="SSF51161">
    <property type="entry name" value="Trimeric LpxA-like enzymes"/>
    <property type="match status" value="1"/>
</dbReference>
<dbReference type="GO" id="GO:0005978">
    <property type="term" value="P:glycogen biosynthetic process"/>
    <property type="evidence" value="ECO:0007669"/>
    <property type="project" value="UniProtKB-UniRule"/>
</dbReference>
<dbReference type="Gene3D" id="3.90.550.10">
    <property type="entry name" value="Spore Coat Polysaccharide Biosynthesis Protein SpsA, Chain A"/>
    <property type="match status" value="1"/>
</dbReference>
<dbReference type="EMBL" id="CP016808">
    <property type="protein sequence ID" value="ANY68627.1"/>
    <property type="molecule type" value="Genomic_DNA"/>
</dbReference>
<dbReference type="InterPro" id="IPR005836">
    <property type="entry name" value="ADP_Glu_pyroP_CS"/>
</dbReference>
<keyword evidence="5 9" id="KW-0547">Nucleotide-binding</keyword>
<dbReference type="UniPathway" id="UPA00164"/>
<evidence type="ECO:0000256" key="2">
    <source>
        <dbReference type="ARBA" id="ARBA00022600"/>
    </source>
</evidence>
<dbReference type="PROSITE" id="PS00808">
    <property type="entry name" value="ADP_GLC_PYROPHOSPH_1"/>
    <property type="match status" value="1"/>
</dbReference>
<dbReference type="InterPro" id="IPR056818">
    <property type="entry name" value="GlmU/GlgC-like_hexapep"/>
</dbReference>
<gene>
    <name evidence="9" type="primary">glgC</name>
    <name evidence="12" type="ORF">BBD42_20740</name>
</gene>
<sequence>MARKEMLAMLLAGGEGKRLGVLTKDLAKPAVYFGGKYRIIDFTLSNCTHSGIDTVGVLTQYQPFELNRYLGIGTPWGLDRSDGGMAILPPHVKQKGGVWYKGTANAIYQNMEFIERYNPSYVLVISGDHIYTMDYDLMLQHHKRCGADVTIAGIEVDWKEASRFGVMHVDDEDRITAFEEKPAKPTSNIASMGVYIFTWSVLQKYLIYDEANRQSSNDFGKDVIPAMMRDGLIVSAYSFRGYWKDVGTIESLWEANMDLLAEEPSLDLSDQDWRIYSVNPNRPAQYVAAGAEVISSMVTEGCVVEGRVDRSVLFYGVQMEKDSEVSESVIMPNVRIGEGARVYRAIIGEGAVIEDGVQIGDPEDDAITVVAVGQFVANDHVLLEVEPS</sequence>
<evidence type="ECO:0000256" key="4">
    <source>
        <dbReference type="ARBA" id="ARBA00022695"/>
    </source>
</evidence>
<dbReference type="HAMAP" id="MF_00624">
    <property type="entry name" value="GlgC"/>
    <property type="match status" value="1"/>
</dbReference>
<accession>A0A1B2DLP6</accession>
<keyword evidence="3 9" id="KW-0808">Transferase</keyword>
<evidence type="ECO:0000256" key="9">
    <source>
        <dbReference type="HAMAP-Rule" id="MF_00624"/>
    </source>
</evidence>
<evidence type="ECO:0000313" key="12">
    <source>
        <dbReference type="EMBL" id="ANY68627.1"/>
    </source>
</evidence>
<evidence type="ECO:0000256" key="3">
    <source>
        <dbReference type="ARBA" id="ARBA00022679"/>
    </source>
</evidence>
<keyword evidence="7 9" id="KW-0320">Glycogen biosynthesis</keyword>
<dbReference type="InterPro" id="IPR023049">
    <property type="entry name" value="GlgC_bac"/>
</dbReference>
<dbReference type="PROSITE" id="PS00809">
    <property type="entry name" value="ADP_GLC_PYROPHOSPH_2"/>
    <property type="match status" value="1"/>
</dbReference>
<dbReference type="GO" id="GO:0005524">
    <property type="term" value="F:ATP binding"/>
    <property type="evidence" value="ECO:0007669"/>
    <property type="project" value="UniProtKB-KW"/>
</dbReference>
<feature type="binding site" evidence="9">
    <location>
        <position position="165"/>
    </location>
    <ligand>
        <name>alpha-D-glucose 1-phosphate</name>
        <dbReference type="ChEBI" id="CHEBI:58601"/>
    </ligand>
</feature>
<dbReference type="InterPro" id="IPR011831">
    <property type="entry name" value="ADP-Glc_PPase"/>
</dbReference>
<dbReference type="PANTHER" id="PTHR43523:SF2">
    <property type="entry name" value="GLUCOSE-1-PHOSPHATE ADENYLYLTRANSFERASE"/>
    <property type="match status" value="1"/>
</dbReference>
<dbReference type="EC" id="2.7.7.27" evidence="9"/>
<comment type="similarity">
    <text evidence="1 9">Belongs to the bacterial/plant glucose-1-phosphate adenylyltransferase family.</text>
</comment>
<feature type="binding site" evidence="9">
    <location>
        <position position="100"/>
    </location>
    <ligand>
        <name>alpha-D-glucose 1-phosphate</name>
        <dbReference type="ChEBI" id="CHEBI:58601"/>
    </ligand>
</feature>
<dbReference type="NCBIfam" id="NF003670">
    <property type="entry name" value="PRK05293.1"/>
    <property type="match status" value="1"/>
</dbReference>
<dbReference type="CDD" id="cd02508">
    <property type="entry name" value="ADP_Glucose_PP"/>
    <property type="match status" value="1"/>
</dbReference>
<feature type="site" description="Could play a key role in the communication between the regulatory and the substrate sites" evidence="9">
    <location>
        <position position="99"/>
    </location>
</feature>
<dbReference type="GO" id="GO:0008878">
    <property type="term" value="F:glucose-1-phosphate adenylyltransferase activity"/>
    <property type="evidence" value="ECO:0007669"/>
    <property type="project" value="UniProtKB-UniRule"/>
</dbReference>
<comment type="pathway">
    <text evidence="9">Glycan biosynthesis; glycogen biosynthesis.</text>
</comment>
<evidence type="ECO:0000256" key="6">
    <source>
        <dbReference type="ARBA" id="ARBA00022840"/>
    </source>
</evidence>
<dbReference type="CDD" id="cd04651">
    <property type="entry name" value="LbH_G1P_AT_C"/>
    <property type="match status" value="1"/>
</dbReference>
<evidence type="ECO:0000256" key="1">
    <source>
        <dbReference type="ARBA" id="ARBA00010443"/>
    </source>
</evidence>
<dbReference type="Pfam" id="PF00483">
    <property type="entry name" value="NTP_transferase"/>
    <property type="match status" value="1"/>
</dbReference>
<keyword evidence="8 9" id="KW-0119">Carbohydrate metabolism</keyword>
<evidence type="ECO:0000256" key="5">
    <source>
        <dbReference type="ARBA" id="ARBA00022741"/>
    </source>
</evidence>
<evidence type="ECO:0000259" key="11">
    <source>
        <dbReference type="Pfam" id="PF24894"/>
    </source>
</evidence>
<organism evidence="12">
    <name type="scientific">Paenibacillus sp. BIHB 4019</name>
    <dbReference type="NCBI Taxonomy" id="1870819"/>
    <lineage>
        <taxon>Bacteria</taxon>
        <taxon>Bacillati</taxon>
        <taxon>Bacillota</taxon>
        <taxon>Bacilli</taxon>
        <taxon>Bacillales</taxon>
        <taxon>Paenibacillaceae</taxon>
        <taxon>Paenibacillus</taxon>
    </lineage>
</organism>
<protein>
    <recommendedName>
        <fullName evidence="9">Glucose-1-phosphate adenylyltransferase</fullName>
        <ecNumber evidence="9">2.7.7.27</ecNumber>
    </recommendedName>
    <alternativeName>
        <fullName evidence="9">ADP-glucose pyrophosphorylase</fullName>
        <shortName evidence="9">ADPGlc PPase</shortName>
    </alternativeName>
    <alternativeName>
        <fullName evidence="9">ADP-glucose synthase</fullName>
    </alternativeName>
</protein>
<feature type="site" description="Could play a key role in the communication between the regulatory and the substrate sites" evidence="9">
    <location>
        <position position="60"/>
    </location>
</feature>
<dbReference type="RefSeq" id="WP_099519734.1">
    <property type="nucleotide sequence ID" value="NZ_CP016808.1"/>
</dbReference>
<feature type="domain" description="Glucose-1-phosphate adenylyltransferase/Bifunctional protein GlmU-like C-terminal hexapeptide" evidence="11">
    <location>
        <begin position="291"/>
        <end position="366"/>
    </location>
</feature>
<keyword evidence="6 9" id="KW-0067">ATP-binding</keyword>
<dbReference type="AlphaFoldDB" id="A0A1B2DLP6"/>
<dbReference type="SUPFAM" id="SSF53448">
    <property type="entry name" value="Nucleotide-diphospho-sugar transferases"/>
    <property type="match status" value="1"/>
</dbReference>
<evidence type="ECO:0000256" key="8">
    <source>
        <dbReference type="ARBA" id="ARBA00023277"/>
    </source>
</evidence>
<dbReference type="InterPro" id="IPR011004">
    <property type="entry name" value="Trimer_LpxA-like_sf"/>
</dbReference>
<comment type="catalytic activity">
    <reaction evidence="9">
        <text>alpha-D-glucose 1-phosphate + ATP + H(+) = ADP-alpha-D-glucose + diphosphate</text>
        <dbReference type="Rhea" id="RHEA:12120"/>
        <dbReference type="ChEBI" id="CHEBI:15378"/>
        <dbReference type="ChEBI" id="CHEBI:30616"/>
        <dbReference type="ChEBI" id="CHEBI:33019"/>
        <dbReference type="ChEBI" id="CHEBI:57498"/>
        <dbReference type="ChEBI" id="CHEBI:58601"/>
        <dbReference type="EC" id="2.7.7.27"/>
    </reaction>
</comment>
<dbReference type="NCBIfam" id="TIGR02091">
    <property type="entry name" value="glgC"/>
    <property type="match status" value="1"/>
</dbReference>
<dbReference type="InterPro" id="IPR005835">
    <property type="entry name" value="NTP_transferase_dom"/>
</dbReference>
<feature type="binding site" evidence="9">
    <location>
        <begin position="180"/>
        <end position="181"/>
    </location>
    <ligand>
        <name>alpha-D-glucose 1-phosphate</name>
        <dbReference type="ChEBI" id="CHEBI:58601"/>
    </ligand>
</feature>
<dbReference type="InterPro" id="IPR029044">
    <property type="entry name" value="Nucleotide-diphossugar_trans"/>
</dbReference>
<reference evidence="12" key="1">
    <citation type="submission" date="2016-08" db="EMBL/GenBank/DDBJ databases">
        <title>Complete Genome Seqeunce of Paenibacillus sp. BIHB 4019 from tea rhizoplane.</title>
        <authorList>
            <person name="Thakur R."/>
            <person name="Swarnkar M.K."/>
            <person name="Gulati A."/>
        </authorList>
    </citation>
    <scope>NUCLEOTIDE SEQUENCE [LARGE SCALE GENOMIC DNA]</scope>
    <source>
        <strain evidence="12">BIHB4019</strain>
    </source>
</reference>
<keyword evidence="4 9" id="KW-0548">Nucleotidyltransferase</keyword>
<dbReference type="PROSITE" id="PS00810">
    <property type="entry name" value="ADP_GLC_PYROPHOSPH_3"/>
    <property type="match status" value="1"/>
</dbReference>
<evidence type="ECO:0000259" key="10">
    <source>
        <dbReference type="Pfam" id="PF00483"/>
    </source>
</evidence>
<name>A0A1B2DLP6_9BACL</name>
<comment type="subunit">
    <text evidence="9">Homotetramer.</text>
</comment>
<dbReference type="Pfam" id="PF24894">
    <property type="entry name" value="Hexapep_GlmU"/>
    <property type="match status" value="1"/>
</dbReference>
<proteinExistence type="inferred from homology"/>
<keyword evidence="2 9" id="KW-0321">Glycogen metabolism</keyword>